<protein>
    <submittedName>
        <fullName evidence="1">Uncharacterized protein</fullName>
    </submittedName>
</protein>
<keyword evidence="2" id="KW-1185">Reference proteome</keyword>
<evidence type="ECO:0000313" key="2">
    <source>
        <dbReference type="Proteomes" id="UP000030185"/>
    </source>
</evidence>
<reference evidence="1 2" key="1">
    <citation type="submission" date="2014-09" db="EMBL/GenBank/DDBJ databases">
        <title>Sporocytophaga myxococcoides PG-01 genome sequencing.</title>
        <authorList>
            <person name="Liu L."/>
            <person name="Gao P.J."/>
            <person name="Chen G.J."/>
            <person name="Wang L.S."/>
        </authorList>
    </citation>
    <scope>NUCLEOTIDE SEQUENCE [LARGE SCALE GENOMIC DNA]</scope>
    <source>
        <strain evidence="1 2">PG-01</strain>
    </source>
</reference>
<comment type="caution">
    <text evidence="1">The sequence shown here is derived from an EMBL/GenBank/DDBJ whole genome shotgun (WGS) entry which is preliminary data.</text>
</comment>
<dbReference type="RefSeq" id="WP_045460497.1">
    <property type="nucleotide sequence ID" value="NZ_BBLT01000002.1"/>
</dbReference>
<proteinExistence type="predicted"/>
<sequence length="279" mass="32233">MNTLFSTSIFKKDIRSIFRELGKSKFAKILIQIFKEFSIPVILSYIVLIYYPNTESTKQSSVSNAERYFAYLFFISWFTGNLNRIIKQKKTEKSFEDLKVKTEDLIKQLEEASINTIGHLTGGDSYPQITLLACLNAEKNGDMLKPFFYISSNGVFPIYNLKIMITCYSPHGTIVFDQVQEIDILHQNNQYSIDGVLPFYPEDGVKMITYIVTRNALFFQKNRIDIVDGNSVVATKIFKLIKKDEYSVLYKYIDPSYNGMSDEQIFGTGQFDFSYCQKI</sequence>
<evidence type="ECO:0000313" key="1">
    <source>
        <dbReference type="EMBL" id="GAL84252.1"/>
    </source>
</evidence>
<dbReference type="AlphaFoldDB" id="A0A098LCY4"/>
<dbReference type="OrthoDB" id="6940358at2"/>
<dbReference type="STRING" id="153721.MYP_1480"/>
<accession>A0A098LCY4</accession>
<organism evidence="1 2">
    <name type="scientific">Sporocytophaga myxococcoides</name>
    <dbReference type="NCBI Taxonomy" id="153721"/>
    <lineage>
        <taxon>Bacteria</taxon>
        <taxon>Pseudomonadati</taxon>
        <taxon>Bacteroidota</taxon>
        <taxon>Cytophagia</taxon>
        <taxon>Cytophagales</taxon>
        <taxon>Cytophagaceae</taxon>
        <taxon>Sporocytophaga</taxon>
    </lineage>
</organism>
<dbReference type="Proteomes" id="UP000030185">
    <property type="component" value="Unassembled WGS sequence"/>
</dbReference>
<dbReference type="eggNOG" id="ENOG502ZWR4">
    <property type="taxonomic scope" value="Bacteria"/>
</dbReference>
<name>A0A098LCY4_9BACT</name>
<dbReference type="EMBL" id="BBLT01000002">
    <property type="protein sequence ID" value="GAL84252.1"/>
    <property type="molecule type" value="Genomic_DNA"/>
</dbReference>
<gene>
    <name evidence="1" type="ORF">MYP_1480</name>
</gene>